<protein>
    <submittedName>
        <fullName evidence="1">Uncharacterized protein</fullName>
    </submittedName>
</protein>
<name>A0ACB6Z5R9_THEGA</name>
<reference evidence="1" key="2">
    <citation type="journal article" date="2020" name="Nat. Commun.">
        <title>Large-scale genome sequencing of mycorrhizal fungi provides insights into the early evolution of symbiotic traits.</title>
        <authorList>
            <person name="Miyauchi S."/>
            <person name="Kiss E."/>
            <person name="Kuo A."/>
            <person name="Drula E."/>
            <person name="Kohler A."/>
            <person name="Sanchez-Garcia M."/>
            <person name="Morin E."/>
            <person name="Andreopoulos B."/>
            <person name="Barry K.W."/>
            <person name="Bonito G."/>
            <person name="Buee M."/>
            <person name="Carver A."/>
            <person name="Chen C."/>
            <person name="Cichocki N."/>
            <person name="Clum A."/>
            <person name="Culley D."/>
            <person name="Crous P.W."/>
            <person name="Fauchery L."/>
            <person name="Girlanda M."/>
            <person name="Hayes R.D."/>
            <person name="Keri Z."/>
            <person name="LaButti K."/>
            <person name="Lipzen A."/>
            <person name="Lombard V."/>
            <person name="Magnuson J."/>
            <person name="Maillard F."/>
            <person name="Murat C."/>
            <person name="Nolan M."/>
            <person name="Ohm R.A."/>
            <person name="Pangilinan J."/>
            <person name="Pereira M.F."/>
            <person name="Perotto S."/>
            <person name="Peter M."/>
            <person name="Pfister S."/>
            <person name="Riley R."/>
            <person name="Sitrit Y."/>
            <person name="Stielow J.B."/>
            <person name="Szollosi G."/>
            <person name="Zifcakova L."/>
            <person name="Stursova M."/>
            <person name="Spatafora J.W."/>
            <person name="Tedersoo L."/>
            <person name="Vaario L.M."/>
            <person name="Yamada A."/>
            <person name="Yan M."/>
            <person name="Wang P."/>
            <person name="Xu J."/>
            <person name="Bruns T."/>
            <person name="Baldrian P."/>
            <person name="Vilgalys R."/>
            <person name="Dunand C."/>
            <person name="Henrissat B."/>
            <person name="Grigoriev I.V."/>
            <person name="Hibbett D."/>
            <person name="Nagy L.G."/>
            <person name="Martin F.M."/>
        </authorList>
    </citation>
    <scope>NUCLEOTIDE SEQUENCE</scope>
    <source>
        <strain evidence="1">P2</strain>
    </source>
</reference>
<comment type="caution">
    <text evidence="1">The sequence shown here is derived from an EMBL/GenBank/DDBJ whole genome shotgun (WGS) entry which is preliminary data.</text>
</comment>
<organism evidence="1 2">
    <name type="scientific">Thelephora ganbajun</name>
    <name type="common">Ganba fungus</name>
    <dbReference type="NCBI Taxonomy" id="370292"/>
    <lineage>
        <taxon>Eukaryota</taxon>
        <taxon>Fungi</taxon>
        <taxon>Dikarya</taxon>
        <taxon>Basidiomycota</taxon>
        <taxon>Agaricomycotina</taxon>
        <taxon>Agaricomycetes</taxon>
        <taxon>Thelephorales</taxon>
        <taxon>Thelephoraceae</taxon>
        <taxon>Thelephora</taxon>
    </lineage>
</organism>
<proteinExistence type="predicted"/>
<dbReference type="Proteomes" id="UP000886501">
    <property type="component" value="Unassembled WGS sequence"/>
</dbReference>
<sequence length="362" mass="40506">MPYKFLRFGIEAEFLLTPRDGKDYKGDLRAFSKYVRDVYQSKKDKAWPNMHLDIDGSYMGENDKIEWSLTDDESVTVAHNKQYPLELVSPILHFEASYHFRDYVNGVWKVIDAACLIETNTWCGTHVHVSPDNDYTVDQVKSVARAVLYFESAFNALVPADRLKSKFCKSFYASNPNFKGKTVEKCIALVDATKDNVAVIELMNNPDRSFAWNFQNLWYGRPLTIEFRQGPGVTSSADALAWAEYAVTFVGAAIKAAGSYKELQAYTINVGGLKKFLQKGVVTGVSDANLLVRITGKAGDSAKVDGTTPTPLDKDAEKRYEKKVSDEEKKKIFVKKMEKDEKTKSAVSNTGDSNKEVAEGSS</sequence>
<reference evidence="1" key="1">
    <citation type="submission" date="2019-10" db="EMBL/GenBank/DDBJ databases">
        <authorList>
            <consortium name="DOE Joint Genome Institute"/>
            <person name="Kuo A."/>
            <person name="Miyauchi S."/>
            <person name="Kiss E."/>
            <person name="Drula E."/>
            <person name="Kohler A."/>
            <person name="Sanchez-Garcia M."/>
            <person name="Andreopoulos B."/>
            <person name="Barry K.W."/>
            <person name="Bonito G."/>
            <person name="Buee M."/>
            <person name="Carver A."/>
            <person name="Chen C."/>
            <person name="Cichocki N."/>
            <person name="Clum A."/>
            <person name="Culley D."/>
            <person name="Crous P.W."/>
            <person name="Fauchery L."/>
            <person name="Girlanda M."/>
            <person name="Hayes R."/>
            <person name="Keri Z."/>
            <person name="Labutti K."/>
            <person name="Lipzen A."/>
            <person name="Lombard V."/>
            <person name="Magnuson J."/>
            <person name="Maillard F."/>
            <person name="Morin E."/>
            <person name="Murat C."/>
            <person name="Nolan M."/>
            <person name="Ohm R."/>
            <person name="Pangilinan J."/>
            <person name="Pereira M."/>
            <person name="Perotto S."/>
            <person name="Peter M."/>
            <person name="Riley R."/>
            <person name="Sitrit Y."/>
            <person name="Stielow B."/>
            <person name="Szollosi G."/>
            <person name="Zifcakova L."/>
            <person name="Stursova M."/>
            <person name="Spatafora J.W."/>
            <person name="Tedersoo L."/>
            <person name="Vaario L.-M."/>
            <person name="Yamada A."/>
            <person name="Yan M."/>
            <person name="Wang P."/>
            <person name="Xu J."/>
            <person name="Bruns T."/>
            <person name="Baldrian P."/>
            <person name="Vilgalys R."/>
            <person name="Henrissat B."/>
            <person name="Grigoriev I.V."/>
            <person name="Hibbett D."/>
            <person name="Nagy L.G."/>
            <person name="Martin F.M."/>
        </authorList>
    </citation>
    <scope>NUCLEOTIDE SEQUENCE</scope>
    <source>
        <strain evidence="1">P2</strain>
    </source>
</reference>
<accession>A0ACB6Z5R9</accession>
<evidence type="ECO:0000313" key="2">
    <source>
        <dbReference type="Proteomes" id="UP000886501"/>
    </source>
</evidence>
<keyword evidence="2" id="KW-1185">Reference proteome</keyword>
<evidence type="ECO:0000313" key="1">
    <source>
        <dbReference type="EMBL" id="KAF9644854.1"/>
    </source>
</evidence>
<dbReference type="EMBL" id="MU118116">
    <property type="protein sequence ID" value="KAF9644854.1"/>
    <property type="molecule type" value="Genomic_DNA"/>
</dbReference>
<gene>
    <name evidence="1" type="ORF">BDM02DRAFT_3131498</name>
</gene>